<dbReference type="OrthoDB" id="6436198at2759"/>
<sequence length="163" mass="18294">MLAPFRGSPLAIRSHITGWKLLIFESSITPYGSGHQFSYILYRAPNKILILLKDVRKPLRADVRKPLYADVRKPLISLSSSSEEKDNLLNEMREKRGNESLTLTVKPKQFRLPFISRVKATVVLENNNNSTVCFIVGSNTPETLEIEPSTGCINPGEKVLISI</sequence>
<evidence type="ECO:0000313" key="3">
    <source>
        <dbReference type="Proteomes" id="UP000499080"/>
    </source>
</evidence>
<dbReference type="Pfam" id="PF00635">
    <property type="entry name" value="Motile_Sperm"/>
    <property type="match status" value="1"/>
</dbReference>
<dbReference type="SUPFAM" id="SSF49354">
    <property type="entry name" value="PapD-like"/>
    <property type="match status" value="1"/>
</dbReference>
<dbReference type="Proteomes" id="UP000499080">
    <property type="component" value="Unassembled WGS sequence"/>
</dbReference>
<dbReference type="EMBL" id="BGPR01025184">
    <property type="protein sequence ID" value="GBN93865.1"/>
    <property type="molecule type" value="Genomic_DNA"/>
</dbReference>
<dbReference type="AlphaFoldDB" id="A0A4Y2T408"/>
<gene>
    <name evidence="2" type="ORF">AVEN_15989_1</name>
</gene>
<dbReference type="PROSITE" id="PS50202">
    <property type="entry name" value="MSP"/>
    <property type="match status" value="1"/>
</dbReference>
<comment type="caution">
    <text evidence="2">The sequence shown here is derived from an EMBL/GenBank/DDBJ whole genome shotgun (WGS) entry which is preliminary data.</text>
</comment>
<dbReference type="Gene3D" id="2.60.40.10">
    <property type="entry name" value="Immunoglobulins"/>
    <property type="match status" value="1"/>
</dbReference>
<reference evidence="2 3" key="1">
    <citation type="journal article" date="2019" name="Sci. Rep.">
        <title>Orb-weaving spider Araneus ventricosus genome elucidates the spidroin gene catalogue.</title>
        <authorList>
            <person name="Kono N."/>
            <person name="Nakamura H."/>
            <person name="Ohtoshi R."/>
            <person name="Moran D.A.P."/>
            <person name="Shinohara A."/>
            <person name="Yoshida Y."/>
            <person name="Fujiwara M."/>
            <person name="Mori M."/>
            <person name="Tomita M."/>
            <person name="Arakawa K."/>
        </authorList>
    </citation>
    <scope>NUCLEOTIDE SEQUENCE [LARGE SCALE GENOMIC DNA]</scope>
</reference>
<evidence type="ECO:0000313" key="2">
    <source>
        <dbReference type="EMBL" id="GBN93865.1"/>
    </source>
</evidence>
<accession>A0A4Y2T408</accession>
<keyword evidence="3" id="KW-1185">Reference proteome</keyword>
<evidence type="ECO:0000259" key="1">
    <source>
        <dbReference type="PROSITE" id="PS50202"/>
    </source>
</evidence>
<dbReference type="InterPro" id="IPR000535">
    <property type="entry name" value="MSP_dom"/>
</dbReference>
<dbReference type="InterPro" id="IPR008962">
    <property type="entry name" value="PapD-like_sf"/>
</dbReference>
<protein>
    <recommendedName>
        <fullName evidence="1">MSP domain-containing protein</fullName>
    </recommendedName>
</protein>
<proteinExistence type="predicted"/>
<feature type="domain" description="MSP" evidence="1">
    <location>
        <begin position="102"/>
        <end position="163"/>
    </location>
</feature>
<name>A0A4Y2T408_ARAVE</name>
<organism evidence="2 3">
    <name type="scientific">Araneus ventricosus</name>
    <name type="common">Orbweaver spider</name>
    <name type="synonym">Epeira ventricosa</name>
    <dbReference type="NCBI Taxonomy" id="182803"/>
    <lineage>
        <taxon>Eukaryota</taxon>
        <taxon>Metazoa</taxon>
        <taxon>Ecdysozoa</taxon>
        <taxon>Arthropoda</taxon>
        <taxon>Chelicerata</taxon>
        <taxon>Arachnida</taxon>
        <taxon>Araneae</taxon>
        <taxon>Araneomorphae</taxon>
        <taxon>Entelegynae</taxon>
        <taxon>Araneoidea</taxon>
        <taxon>Araneidae</taxon>
        <taxon>Araneus</taxon>
    </lineage>
</organism>
<dbReference type="InterPro" id="IPR013783">
    <property type="entry name" value="Ig-like_fold"/>
</dbReference>